<feature type="transmembrane region" description="Helical" evidence="6">
    <location>
        <begin position="284"/>
        <end position="308"/>
    </location>
</feature>
<keyword evidence="5 6" id="KW-0472">Membrane</keyword>
<feature type="transmembrane region" description="Helical" evidence="6">
    <location>
        <begin position="32"/>
        <end position="52"/>
    </location>
</feature>
<feature type="transmembrane region" description="Helical" evidence="6">
    <location>
        <begin position="58"/>
        <end position="79"/>
    </location>
</feature>
<dbReference type="GO" id="GO:0005886">
    <property type="term" value="C:plasma membrane"/>
    <property type="evidence" value="ECO:0007669"/>
    <property type="project" value="UniProtKB-SubCell"/>
</dbReference>
<proteinExistence type="predicted"/>
<evidence type="ECO:0000256" key="4">
    <source>
        <dbReference type="ARBA" id="ARBA00022989"/>
    </source>
</evidence>
<dbReference type="EMBL" id="JACWMX010000012">
    <property type="protein sequence ID" value="MBD1395398.1"/>
    <property type="molecule type" value="Genomic_DNA"/>
</dbReference>
<gene>
    <name evidence="7" type="ORF">IDJ76_20010</name>
</gene>
<feature type="transmembrane region" description="Helical" evidence="6">
    <location>
        <begin position="357"/>
        <end position="377"/>
    </location>
</feature>
<organism evidence="7 8">
    <name type="scientific">Mucilaginibacter glaciei</name>
    <dbReference type="NCBI Taxonomy" id="2772109"/>
    <lineage>
        <taxon>Bacteria</taxon>
        <taxon>Pseudomonadati</taxon>
        <taxon>Bacteroidota</taxon>
        <taxon>Sphingobacteriia</taxon>
        <taxon>Sphingobacteriales</taxon>
        <taxon>Sphingobacteriaceae</taxon>
        <taxon>Mucilaginibacter</taxon>
    </lineage>
</organism>
<evidence type="ECO:0000256" key="5">
    <source>
        <dbReference type="ARBA" id="ARBA00023136"/>
    </source>
</evidence>
<evidence type="ECO:0000256" key="1">
    <source>
        <dbReference type="ARBA" id="ARBA00004651"/>
    </source>
</evidence>
<reference evidence="7" key="1">
    <citation type="submission" date="2020-09" db="EMBL/GenBank/DDBJ databases">
        <title>Novel species of Mucilaginibacter isolated from a glacier on the Tibetan Plateau.</title>
        <authorList>
            <person name="Liu Q."/>
            <person name="Xin Y.-H."/>
        </authorList>
    </citation>
    <scope>NUCLEOTIDE SEQUENCE</scope>
    <source>
        <strain evidence="7">ZB1P21</strain>
    </source>
</reference>
<evidence type="ECO:0000256" key="6">
    <source>
        <dbReference type="SAM" id="Phobius"/>
    </source>
</evidence>
<feature type="transmembrane region" description="Helical" evidence="6">
    <location>
        <begin position="202"/>
        <end position="223"/>
    </location>
</feature>
<feature type="transmembrane region" description="Helical" evidence="6">
    <location>
        <begin position="244"/>
        <end position="264"/>
    </location>
</feature>
<feature type="transmembrane region" description="Helical" evidence="6">
    <location>
        <begin position="100"/>
        <end position="123"/>
    </location>
</feature>
<feature type="transmembrane region" description="Helical" evidence="6">
    <location>
        <begin position="143"/>
        <end position="164"/>
    </location>
</feature>
<evidence type="ECO:0000256" key="2">
    <source>
        <dbReference type="ARBA" id="ARBA00022475"/>
    </source>
</evidence>
<evidence type="ECO:0000256" key="3">
    <source>
        <dbReference type="ARBA" id="ARBA00022692"/>
    </source>
</evidence>
<evidence type="ECO:0000313" key="8">
    <source>
        <dbReference type="Proteomes" id="UP000619078"/>
    </source>
</evidence>
<feature type="transmembrane region" description="Helical" evidence="6">
    <location>
        <begin position="329"/>
        <end position="351"/>
    </location>
</feature>
<evidence type="ECO:0000313" key="7">
    <source>
        <dbReference type="EMBL" id="MBD1395398.1"/>
    </source>
</evidence>
<accession>A0A926P0I1</accession>
<protein>
    <submittedName>
        <fullName evidence="7">Oligosaccharide flippase family protein</fullName>
    </submittedName>
</protein>
<name>A0A926P0I1_9SPHI</name>
<sequence>MMLQTIQNTVTDFFTRGHQRTLTAKKNIIKSVFLKGGSVAISLVLLPLTINYVNPAQFGIWLTLSSIMVWAAFFDLGLGSGLRNKLATALATNNYELARIYVSTTYAVLLIVLSVFFLLFYLINPYINWTSVLNSGATTGLNNLVLLMVGLFFLQFIIQLMHTVLGADQKTADSTLINVAGQALVLLVIFILTKTIPGSLNILLIAMAGIPLVVLTVASIWLYRGRYKMIAPSFGFIKMKHAGELLGTGSIFLMIQFGIIIVYETDNIVITQLFGPADVTTFNMAYKLFSVMLMLLTLVVAPLWSAFTEAFAKQEHAWIKSTLQKITQIFGAFSLLTLLLLALSPVLYRLWLGKDHFVPFSLSVLMCFYIIACMWQATNVYLMNGLGKIRLQLYVIIASAVLNVPLSIWLGKQIGLQGIVLSNLLICTVMGLVFQIQANKIVNGTATGIFNK</sequence>
<keyword evidence="8" id="KW-1185">Reference proteome</keyword>
<keyword evidence="2" id="KW-1003">Cell membrane</keyword>
<comment type="subcellular location">
    <subcellularLocation>
        <location evidence="1">Cell membrane</location>
        <topology evidence="1">Multi-pass membrane protein</topology>
    </subcellularLocation>
</comment>
<feature type="transmembrane region" description="Helical" evidence="6">
    <location>
        <begin position="414"/>
        <end position="434"/>
    </location>
</feature>
<keyword evidence="3 6" id="KW-0812">Transmembrane</keyword>
<dbReference type="Proteomes" id="UP000619078">
    <property type="component" value="Unassembled WGS sequence"/>
</dbReference>
<dbReference type="PANTHER" id="PTHR30250:SF11">
    <property type="entry name" value="O-ANTIGEN TRANSPORTER-RELATED"/>
    <property type="match status" value="1"/>
</dbReference>
<feature type="transmembrane region" description="Helical" evidence="6">
    <location>
        <begin position="389"/>
        <end position="408"/>
    </location>
</feature>
<dbReference type="PANTHER" id="PTHR30250">
    <property type="entry name" value="PST FAMILY PREDICTED COLANIC ACID TRANSPORTER"/>
    <property type="match status" value="1"/>
</dbReference>
<dbReference type="AlphaFoldDB" id="A0A926P0I1"/>
<keyword evidence="4 6" id="KW-1133">Transmembrane helix</keyword>
<comment type="caution">
    <text evidence="7">The sequence shown here is derived from an EMBL/GenBank/DDBJ whole genome shotgun (WGS) entry which is preliminary data.</text>
</comment>
<dbReference type="InterPro" id="IPR050833">
    <property type="entry name" value="Poly_Biosynth_Transport"/>
</dbReference>
<dbReference type="RefSeq" id="WP_191166005.1">
    <property type="nucleotide sequence ID" value="NZ_JACWMX010000012.1"/>
</dbReference>
<feature type="transmembrane region" description="Helical" evidence="6">
    <location>
        <begin position="176"/>
        <end position="196"/>
    </location>
</feature>